<feature type="domain" description="GST N-terminal" evidence="1">
    <location>
        <begin position="1"/>
        <end position="81"/>
    </location>
</feature>
<sequence>MSVRLTYFAGYGLAEQTRWLLAYAKVPFSQRALASFSQFDELRNDRSLLFKQLPLLEIDGLKVTQSQAMVRYVARKYFGAVGDDVWVRSDMIAEACKDCRLGMVKWPFSSSKDVHIKEFVPPLISKWFPLLDPLAEIKDDSEITYAHVLIAEMVYEYDLMFESKGLPSPSTEFKNLKDLTAKITATPQMVEYLNSDKRFPFPAEGERCDAYVENVEVVLGRR</sequence>
<dbReference type="InterPro" id="IPR036282">
    <property type="entry name" value="Glutathione-S-Trfase_C_sf"/>
</dbReference>
<evidence type="ECO:0000313" key="3">
    <source>
        <dbReference type="Proteomes" id="UP001165122"/>
    </source>
</evidence>
<dbReference type="Gene3D" id="1.20.1050.10">
    <property type="match status" value="1"/>
</dbReference>
<dbReference type="GO" id="GO:0006749">
    <property type="term" value="P:glutathione metabolic process"/>
    <property type="evidence" value="ECO:0007669"/>
    <property type="project" value="TreeGrafter"/>
</dbReference>
<dbReference type="AlphaFoldDB" id="A0A9W7B240"/>
<dbReference type="Gene3D" id="3.40.30.10">
    <property type="entry name" value="Glutaredoxin"/>
    <property type="match status" value="1"/>
</dbReference>
<evidence type="ECO:0000313" key="2">
    <source>
        <dbReference type="EMBL" id="GMH79148.1"/>
    </source>
</evidence>
<dbReference type="SUPFAM" id="SSF47616">
    <property type="entry name" value="GST C-terminal domain-like"/>
    <property type="match status" value="1"/>
</dbReference>
<accession>A0A9W7B240</accession>
<dbReference type="SUPFAM" id="SSF52833">
    <property type="entry name" value="Thioredoxin-like"/>
    <property type="match status" value="1"/>
</dbReference>
<dbReference type="GO" id="GO:0004364">
    <property type="term" value="F:glutathione transferase activity"/>
    <property type="evidence" value="ECO:0007669"/>
    <property type="project" value="TreeGrafter"/>
</dbReference>
<dbReference type="InterPro" id="IPR004045">
    <property type="entry name" value="Glutathione_S-Trfase_N"/>
</dbReference>
<reference evidence="3" key="1">
    <citation type="journal article" date="2023" name="Commun. Biol.">
        <title>Genome analysis of Parmales, the sister group of diatoms, reveals the evolutionary specialization of diatoms from phago-mixotrophs to photoautotrophs.</title>
        <authorList>
            <person name="Ban H."/>
            <person name="Sato S."/>
            <person name="Yoshikawa S."/>
            <person name="Yamada K."/>
            <person name="Nakamura Y."/>
            <person name="Ichinomiya M."/>
            <person name="Sato N."/>
            <person name="Blanc-Mathieu R."/>
            <person name="Endo H."/>
            <person name="Kuwata A."/>
            <person name="Ogata H."/>
        </authorList>
    </citation>
    <scope>NUCLEOTIDE SEQUENCE [LARGE SCALE GENOMIC DNA]</scope>
    <source>
        <strain evidence="3">NIES 3700</strain>
    </source>
</reference>
<organism evidence="2 3">
    <name type="scientific">Triparma laevis f. longispina</name>
    <dbReference type="NCBI Taxonomy" id="1714387"/>
    <lineage>
        <taxon>Eukaryota</taxon>
        <taxon>Sar</taxon>
        <taxon>Stramenopiles</taxon>
        <taxon>Ochrophyta</taxon>
        <taxon>Bolidophyceae</taxon>
        <taxon>Parmales</taxon>
        <taxon>Triparmaceae</taxon>
        <taxon>Triparma</taxon>
    </lineage>
</organism>
<proteinExistence type="predicted"/>
<dbReference type="InterPro" id="IPR036249">
    <property type="entry name" value="Thioredoxin-like_sf"/>
</dbReference>
<protein>
    <recommendedName>
        <fullName evidence="1">GST N-terminal domain-containing protein</fullName>
    </recommendedName>
</protein>
<dbReference type="PROSITE" id="PS50404">
    <property type="entry name" value="GST_NTER"/>
    <property type="match status" value="1"/>
</dbReference>
<comment type="caution">
    <text evidence="2">The sequence shown here is derived from an EMBL/GenBank/DDBJ whole genome shotgun (WGS) entry which is preliminary data.</text>
</comment>
<dbReference type="Proteomes" id="UP001165122">
    <property type="component" value="Unassembled WGS sequence"/>
</dbReference>
<dbReference type="PANTHER" id="PTHR11571">
    <property type="entry name" value="GLUTATHIONE S-TRANSFERASE"/>
    <property type="match status" value="1"/>
</dbReference>
<dbReference type="EMBL" id="BRXW01000913">
    <property type="protein sequence ID" value="GMH79148.1"/>
    <property type="molecule type" value="Genomic_DNA"/>
</dbReference>
<dbReference type="Pfam" id="PF02798">
    <property type="entry name" value="GST_N"/>
    <property type="match status" value="1"/>
</dbReference>
<evidence type="ECO:0000259" key="1">
    <source>
        <dbReference type="PROSITE" id="PS50404"/>
    </source>
</evidence>
<gene>
    <name evidence="2" type="ORF">TrLO_g13582</name>
</gene>
<name>A0A9W7B240_9STRA</name>
<dbReference type="OrthoDB" id="195975at2759"/>
<keyword evidence="3" id="KW-1185">Reference proteome</keyword>
<dbReference type="InterPro" id="IPR050213">
    <property type="entry name" value="GST_superfamily"/>
</dbReference>